<keyword evidence="1" id="KW-0812">Transmembrane</keyword>
<accession>A0AAW0BXE8</accession>
<feature type="transmembrane region" description="Helical" evidence="1">
    <location>
        <begin position="53"/>
        <end position="72"/>
    </location>
</feature>
<protein>
    <submittedName>
        <fullName evidence="2">Uncharacterized protein</fullName>
    </submittedName>
</protein>
<evidence type="ECO:0000256" key="1">
    <source>
        <dbReference type="SAM" id="Phobius"/>
    </source>
</evidence>
<dbReference type="AlphaFoldDB" id="A0AAW0BXE8"/>
<reference evidence="2 3" key="1">
    <citation type="submission" date="2024-01" db="EMBL/GenBank/DDBJ databases">
        <title>A draft genome for a cacao thread blight-causing isolate of Paramarasmius palmivorus.</title>
        <authorList>
            <person name="Baruah I.K."/>
            <person name="Bukari Y."/>
            <person name="Amoako-Attah I."/>
            <person name="Meinhardt L.W."/>
            <person name="Bailey B.A."/>
            <person name="Cohen S.P."/>
        </authorList>
    </citation>
    <scope>NUCLEOTIDE SEQUENCE [LARGE SCALE GENOMIC DNA]</scope>
    <source>
        <strain evidence="2 3">GH-12</strain>
    </source>
</reference>
<keyword evidence="1" id="KW-1133">Transmembrane helix</keyword>
<evidence type="ECO:0000313" key="3">
    <source>
        <dbReference type="Proteomes" id="UP001383192"/>
    </source>
</evidence>
<dbReference type="Proteomes" id="UP001383192">
    <property type="component" value="Unassembled WGS sequence"/>
</dbReference>
<keyword evidence="1" id="KW-0472">Membrane</keyword>
<proteinExistence type="predicted"/>
<sequence>MPDDDLDGDAKTASFLDAYHSILTPHHSLPVHHVGQHSMSAIRFIPPWRRPRLFLIYLTIFTLFVVSSYEIYVRSRHTAQSLKWMKWNYEVIHDSQSHPDAKILLVSAFFPSSTNGSLPDRLRYLLELSTPIYLFVPPSLAPVLRSVAGNVKINTTFVDVSSIPALHLKHTRDARTWFLIEGVKNLGGAGEWDYAFWIDFDAFREPFAGSTWPAPERLNRIWEEVGGSEKEESKIFVPAHGMFKRSNRYWKDSDGPVQDQVTDGIFFGGTPSAITWLRGTSDAYREHYSSTLLATNDNLMNTLILLYPSRFIGVHTDDPESPAWISPPSVFDDRWLRYMVNKYIVKDLTAPRALGRCGEESLYYQFFLANKPTRDKLAKRWLDAHDGWEDQIHVPGRASAWEPEEDERCRLTNPILFKDVLKRKDVFGPDWYPPNAEVSF</sequence>
<comment type="caution">
    <text evidence="2">The sequence shown here is derived from an EMBL/GenBank/DDBJ whole genome shotgun (WGS) entry which is preliminary data.</text>
</comment>
<dbReference type="EMBL" id="JAYKXP010000074">
    <property type="protein sequence ID" value="KAK7030864.1"/>
    <property type="molecule type" value="Genomic_DNA"/>
</dbReference>
<organism evidence="2 3">
    <name type="scientific">Paramarasmius palmivorus</name>
    <dbReference type="NCBI Taxonomy" id="297713"/>
    <lineage>
        <taxon>Eukaryota</taxon>
        <taxon>Fungi</taxon>
        <taxon>Dikarya</taxon>
        <taxon>Basidiomycota</taxon>
        <taxon>Agaricomycotina</taxon>
        <taxon>Agaricomycetes</taxon>
        <taxon>Agaricomycetidae</taxon>
        <taxon>Agaricales</taxon>
        <taxon>Marasmiineae</taxon>
        <taxon>Marasmiaceae</taxon>
        <taxon>Paramarasmius</taxon>
    </lineage>
</organism>
<keyword evidence="3" id="KW-1185">Reference proteome</keyword>
<name>A0AAW0BXE8_9AGAR</name>
<gene>
    <name evidence="2" type="ORF">VNI00_013974</name>
</gene>
<evidence type="ECO:0000313" key="2">
    <source>
        <dbReference type="EMBL" id="KAK7030864.1"/>
    </source>
</evidence>